<feature type="transmembrane region" description="Helical" evidence="14">
    <location>
        <begin position="500"/>
        <end position="518"/>
    </location>
</feature>
<dbReference type="Pfam" id="PF23598">
    <property type="entry name" value="LRR_14"/>
    <property type="match status" value="1"/>
</dbReference>
<comment type="subcellular location">
    <subcellularLocation>
        <location evidence="1">Membrane</location>
        <topology evidence="1">Single-pass membrane protein</topology>
    </subcellularLocation>
</comment>
<dbReference type="InterPro" id="IPR001611">
    <property type="entry name" value="Leu-rich_rpt"/>
</dbReference>
<keyword evidence="3" id="KW-0723">Serine/threonine-protein kinase</keyword>
<evidence type="ECO:0000313" key="16">
    <source>
        <dbReference type="EMBL" id="CAK9035964.1"/>
    </source>
</evidence>
<gene>
    <name evidence="16" type="ORF">CCMP2556_LOCUS20105</name>
</gene>
<dbReference type="InterPro" id="IPR051716">
    <property type="entry name" value="Plant_RL_S/T_kinase"/>
</dbReference>
<dbReference type="PANTHER" id="PTHR48053">
    <property type="entry name" value="LEUCINE RICH REPEAT FAMILY PROTEIN, EXPRESSED"/>
    <property type="match status" value="1"/>
</dbReference>
<feature type="transmembrane region" description="Helical" evidence="14">
    <location>
        <begin position="632"/>
        <end position="658"/>
    </location>
</feature>
<keyword evidence="10" id="KW-0067">ATP-binding</keyword>
<dbReference type="EMBL" id="CAXAMN010011669">
    <property type="protein sequence ID" value="CAK9035964.1"/>
    <property type="molecule type" value="Genomic_DNA"/>
</dbReference>
<dbReference type="SUPFAM" id="SSF52058">
    <property type="entry name" value="L domain-like"/>
    <property type="match status" value="1"/>
</dbReference>
<evidence type="ECO:0000256" key="3">
    <source>
        <dbReference type="ARBA" id="ARBA00022527"/>
    </source>
</evidence>
<feature type="transmembrane region" description="Helical" evidence="14">
    <location>
        <begin position="909"/>
        <end position="928"/>
    </location>
</feature>
<feature type="transmembrane region" description="Helical" evidence="14">
    <location>
        <begin position="591"/>
        <end position="612"/>
    </location>
</feature>
<evidence type="ECO:0000256" key="8">
    <source>
        <dbReference type="ARBA" id="ARBA00022741"/>
    </source>
</evidence>
<feature type="domain" description="Disease resistance R13L4/SHOC-2-like LRR" evidence="15">
    <location>
        <begin position="56"/>
        <end position="158"/>
    </location>
</feature>
<keyword evidence="8" id="KW-0547">Nucleotide-binding</keyword>
<keyword evidence="7" id="KW-0677">Repeat</keyword>
<comment type="catalytic activity">
    <reaction evidence="12">
        <text>L-threonyl-[protein] + ATP = O-phospho-L-threonyl-[protein] + ADP + H(+)</text>
        <dbReference type="Rhea" id="RHEA:46608"/>
        <dbReference type="Rhea" id="RHEA-COMP:11060"/>
        <dbReference type="Rhea" id="RHEA-COMP:11605"/>
        <dbReference type="ChEBI" id="CHEBI:15378"/>
        <dbReference type="ChEBI" id="CHEBI:30013"/>
        <dbReference type="ChEBI" id="CHEBI:30616"/>
        <dbReference type="ChEBI" id="CHEBI:61977"/>
        <dbReference type="ChEBI" id="CHEBI:456216"/>
        <dbReference type="EC" id="2.7.11.1"/>
    </reaction>
</comment>
<evidence type="ECO:0000256" key="2">
    <source>
        <dbReference type="ARBA" id="ARBA00012513"/>
    </source>
</evidence>
<evidence type="ECO:0000256" key="12">
    <source>
        <dbReference type="ARBA" id="ARBA00047899"/>
    </source>
</evidence>
<sequence>MQLLSYFVVGLTLGSASDASLHRVLVELGLPEHQAEEALKQGCAAEGVRCNAQGHLVSLALPNRSLRGRLSKEVGELQWLQKLDLRANQLKGEIPKELGQLEALEELDMSGNLLNGHVPKELGRLKYLCELHLNNNSLNGDIPMELSQLQSLRVLGLEGNQLSGNIPREFRQLQLLRVLDLSGNQLDGEIPKELGQLQALEELHLTRNQLTGDGRSISVLMNSNVCLEVLDLSYNLLSGELDVDVSVEAVRELQHLDLSHNKFVGDISRLVDPFCKSNPVGGSLQELRLNHNELTGEVPLCLMQFQKLNFLALNNNWLQGSLPEVNASELVVLSLHKNKLSGVLPKSLHQLSRLGVLTLHKNSMRGSIGGLRLSSAQCMDNSKFRMEGLRCEGWRRSFEGLQSEEVAEVVEVDRLRQLEANCPTLFGCLRSEGTAFITLHRNRFSCAVPKNIATGKVTVVGLVIMGNMLGVGQELNSSWIQAEEKQSFLYYSREVEKSNFYVLCGFVVLLFFAALCYPQRRRLHQASRNLDFDSTACIASSSFALLKVTGSSFWIASPLLLIYVCFEVYYECSPPLWQTTAANFESGLLPDLAVVACWSALLVLFRAVFAGMPMQDAQQVNENMTSGRPGGVLVWGLWVFLVTIFSLPSILFAFAQSLPAHNTSGLSEEFLSFVHKIAPVLTVLIDMVVAVPMSTQYSAWSGLKTDRLLMTFRLFSAWLLPLITTVILDENCISGWKWTWTVCQAGSSEHRRFDWSIYDQEILSAQRSICNLSLTWWSDGRCSRAIIGNLTPFLLKKLLTRCTIQPLILWLQWQVSRLEHQDNLQRGRHLRLLGIGPKTSGFLAPLQQMSWLTTQLELLAFWTPFIPLLSLGILSAGIANLLMFDLGIWGFGVTLPSDSVNKGAAVSGSYLRFALGAGCCFQLWYAFSTRMYGRYVLLIFSLTVMGPWAKYFLPLDVASRHFWRQESEMEVNEFEMSEVAPS</sequence>
<keyword evidence="11" id="KW-0325">Glycoprotein</keyword>
<evidence type="ECO:0000313" key="17">
    <source>
        <dbReference type="Proteomes" id="UP001642484"/>
    </source>
</evidence>
<comment type="caution">
    <text evidence="16">The sequence shown here is derived from an EMBL/GenBank/DDBJ whole genome shotgun (WGS) entry which is preliminary data.</text>
</comment>
<accession>A0ABP0LCU6</accession>
<feature type="transmembrane region" description="Helical" evidence="14">
    <location>
        <begin position="710"/>
        <end position="728"/>
    </location>
</feature>
<keyword evidence="14" id="KW-0472">Membrane</keyword>
<feature type="transmembrane region" description="Helical" evidence="14">
    <location>
        <begin position="859"/>
        <end position="889"/>
    </location>
</feature>
<dbReference type="InterPro" id="IPR032675">
    <property type="entry name" value="LRR_dom_sf"/>
</dbReference>
<dbReference type="Gene3D" id="3.80.10.10">
    <property type="entry name" value="Ribonuclease Inhibitor"/>
    <property type="match status" value="3"/>
</dbReference>
<dbReference type="PANTHER" id="PTHR48053:SF168">
    <property type="entry name" value="LRR RECEPTOR-LIKE KINASE FAMILY PROTEIN"/>
    <property type="match status" value="1"/>
</dbReference>
<dbReference type="InterPro" id="IPR003591">
    <property type="entry name" value="Leu-rich_rpt_typical-subtyp"/>
</dbReference>
<reference evidence="16 17" key="1">
    <citation type="submission" date="2024-02" db="EMBL/GenBank/DDBJ databases">
        <authorList>
            <person name="Chen Y."/>
            <person name="Shah S."/>
            <person name="Dougan E. K."/>
            <person name="Thang M."/>
            <person name="Chan C."/>
        </authorList>
    </citation>
    <scope>NUCLEOTIDE SEQUENCE [LARGE SCALE GENOMIC DNA]</scope>
</reference>
<name>A0ABP0LCU6_9DINO</name>
<evidence type="ECO:0000256" key="9">
    <source>
        <dbReference type="ARBA" id="ARBA00022777"/>
    </source>
</evidence>
<protein>
    <recommendedName>
        <fullName evidence="2">non-specific serine/threonine protein kinase</fullName>
        <ecNumber evidence="2">2.7.11.1</ecNumber>
    </recommendedName>
</protein>
<evidence type="ECO:0000256" key="1">
    <source>
        <dbReference type="ARBA" id="ARBA00004167"/>
    </source>
</evidence>
<dbReference type="InterPro" id="IPR055414">
    <property type="entry name" value="LRR_R13L4/SHOC2-like"/>
</dbReference>
<evidence type="ECO:0000256" key="11">
    <source>
        <dbReference type="ARBA" id="ARBA00023180"/>
    </source>
</evidence>
<evidence type="ECO:0000256" key="4">
    <source>
        <dbReference type="ARBA" id="ARBA00022614"/>
    </source>
</evidence>
<organism evidence="16 17">
    <name type="scientific">Durusdinium trenchii</name>
    <dbReference type="NCBI Taxonomy" id="1381693"/>
    <lineage>
        <taxon>Eukaryota</taxon>
        <taxon>Sar</taxon>
        <taxon>Alveolata</taxon>
        <taxon>Dinophyceae</taxon>
        <taxon>Suessiales</taxon>
        <taxon>Symbiodiniaceae</taxon>
        <taxon>Durusdinium</taxon>
    </lineage>
</organism>
<keyword evidence="14" id="KW-0812">Transmembrane</keyword>
<dbReference type="Pfam" id="PF00560">
    <property type="entry name" value="LRR_1"/>
    <property type="match status" value="3"/>
</dbReference>
<dbReference type="EC" id="2.7.11.1" evidence="2"/>
<comment type="catalytic activity">
    <reaction evidence="13">
        <text>L-seryl-[protein] + ATP = O-phospho-L-seryl-[protein] + ADP + H(+)</text>
        <dbReference type="Rhea" id="RHEA:17989"/>
        <dbReference type="Rhea" id="RHEA-COMP:9863"/>
        <dbReference type="Rhea" id="RHEA-COMP:11604"/>
        <dbReference type="ChEBI" id="CHEBI:15378"/>
        <dbReference type="ChEBI" id="CHEBI:29999"/>
        <dbReference type="ChEBI" id="CHEBI:30616"/>
        <dbReference type="ChEBI" id="CHEBI:83421"/>
        <dbReference type="ChEBI" id="CHEBI:456216"/>
        <dbReference type="EC" id="2.7.11.1"/>
    </reaction>
</comment>
<feature type="transmembrane region" description="Helical" evidence="14">
    <location>
        <begin position="935"/>
        <end position="953"/>
    </location>
</feature>
<evidence type="ECO:0000256" key="5">
    <source>
        <dbReference type="ARBA" id="ARBA00022679"/>
    </source>
</evidence>
<keyword evidence="4" id="KW-0433">Leucine-rich repeat</keyword>
<evidence type="ECO:0000256" key="14">
    <source>
        <dbReference type="SAM" id="Phobius"/>
    </source>
</evidence>
<evidence type="ECO:0000256" key="7">
    <source>
        <dbReference type="ARBA" id="ARBA00022737"/>
    </source>
</evidence>
<evidence type="ECO:0000256" key="6">
    <source>
        <dbReference type="ARBA" id="ARBA00022729"/>
    </source>
</evidence>
<evidence type="ECO:0000259" key="15">
    <source>
        <dbReference type="Pfam" id="PF23598"/>
    </source>
</evidence>
<dbReference type="Pfam" id="PF13516">
    <property type="entry name" value="LRR_6"/>
    <property type="match status" value="1"/>
</dbReference>
<dbReference type="SMART" id="SM00369">
    <property type="entry name" value="LRR_TYP"/>
    <property type="match status" value="3"/>
</dbReference>
<keyword evidence="5" id="KW-0808">Transferase</keyword>
<dbReference type="Proteomes" id="UP001642484">
    <property type="component" value="Unassembled WGS sequence"/>
</dbReference>
<evidence type="ECO:0000256" key="10">
    <source>
        <dbReference type="ARBA" id="ARBA00022840"/>
    </source>
</evidence>
<evidence type="ECO:0000256" key="13">
    <source>
        <dbReference type="ARBA" id="ARBA00048679"/>
    </source>
</evidence>
<keyword evidence="9" id="KW-0418">Kinase</keyword>
<keyword evidence="17" id="KW-1185">Reference proteome</keyword>
<keyword evidence="14" id="KW-1133">Transmembrane helix</keyword>
<proteinExistence type="predicted"/>
<keyword evidence="6" id="KW-0732">Signal</keyword>